<feature type="compositionally biased region" description="Polar residues" evidence="1">
    <location>
        <begin position="82"/>
        <end position="91"/>
    </location>
</feature>
<feature type="compositionally biased region" description="Basic and acidic residues" evidence="1">
    <location>
        <begin position="25"/>
        <end position="41"/>
    </location>
</feature>
<protein>
    <submittedName>
        <fullName evidence="2">Uncharacterized protein</fullName>
    </submittedName>
</protein>
<organism evidence="2 3">
    <name type="scientific">Ampelomyces quisqualis</name>
    <name type="common">Powdery mildew agent</name>
    <dbReference type="NCBI Taxonomy" id="50730"/>
    <lineage>
        <taxon>Eukaryota</taxon>
        <taxon>Fungi</taxon>
        <taxon>Dikarya</taxon>
        <taxon>Ascomycota</taxon>
        <taxon>Pezizomycotina</taxon>
        <taxon>Dothideomycetes</taxon>
        <taxon>Pleosporomycetidae</taxon>
        <taxon>Pleosporales</taxon>
        <taxon>Pleosporineae</taxon>
        <taxon>Phaeosphaeriaceae</taxon>
        <taxon>Ampelomyces</taxon>
    </lineage>
</organism>
<feature type="compositionally biased region" description="Polar residues" evidence="1">
    <location>
        <begin position="47"/>
        <end position="68"/>
    </location>
</feature>
<accession>A0A6A5QWT2</accession>
<dbReference type="Proteomes" id="UP000800096">
    <property type="component" value="Unassembled WGS sequence"/>
</dbReference>
<evidence type="ECO:0000313" key="3">
    <source>
        <dbReference type="Proteomes" id="UP000800096"/>
    </source>
</evidence>
<reference evidence="2" key="1">
    <citation type="journal article" date="2020" name="Stud. Mycol.">
        <title>101 Dothideomycetes genomes: a test case for predicting lifestyles and emergence of pathogens.</title>
        <authorList>
            <person name="Haridas S."/>
            <person name="Albert R."/>
            <person name="Binder M."/>
            <person name="Bloem J."/>
            <person name="Labutti K."/>
            <person name="Salamov A."/>
            <person name="Andreopoulos B."/>
            <person name="Baker S."/>
            <person name="Barry K."/>
            <person name="Bills G."/>
            <person name="Bluhm B."/>
            <person name="Cannon C."/>
            <person name="Castanera R."/>
            <person name="Culley D."/>
            <person name="Daum C."/>
            <person name="Ezra D."/>
            <person name="Gonzalez J."/>
            <person name="Henrissat B."/>
            <person name="Kuo A."/>
            <person name="Liang C."/>
            <person name="Lipzen A."/>
            <person name="Lutzoni F."/>
            <person name="Magnuson J."/>
            <person name="Mondo S."/>
            <person name="Nolan M."/>
            <person name="Ohm R."/>
            <person name="Pangilinan J."/>
            <person name="Park H.-J."/>
            <person name="Ramirez L."/>
            <person name="Alfaro M."/>
            <person name="Sun H."/>
            <person name="Tritt A."/>
            <person name="Yoshinaga Y."/>
            <person name="Zwiers L.-H."/>
            <person name="Turgeon B."/>
            <person name="Goodwin S."/>
            <person name="Spatafora J."/>
            <person name="Crous P."/>
            <person name="Grigoriev I."/>
        </authorList>
    </citation>
    <scope>NUCLEOTIDE SEQUENCE</scope>
    <source>
        <strain evidence="2">HMLAC05119</strain>
    </source>
</reference>
<keyword evidence="3" id="KW-1185">Reference proteome</keyword>
<feature type="compositionally biased region" description="Low complexity" evidence="1">
    <location>
        <begin position="117"/>
        <end position="127"/>
    </location>
</feature>
<dbReference type="EMBL" id="ML979133">
    <property type="protein sequence ID" value="KAF1919882.1"/>
    <property type="molecule type" value="Genomic_DNA"/>
</dbReference>
<feature type="compositionally biased region" description="Basic and acidic residues" evidence="1">
    <location>
        <begin position="106"/>
        <end position="115"/>
    </location>
</feature>
<dbReference type="AlphaFoldDB" id="A0A6A5QWT2"/>
<sequence>MSDVPTPPITTPSQVIMDPASSPHLGDKREEDSDETHERCSKKIKTSHTLSESPEPLLNSTRLATPHSSVAPVTVEDKFPSMITSASQSTKEIVVPDSRRSGRTKKNIDYAEIMHIDSSNSSDNSDSPTNESMIEAPPTKRNANAKSKASKSSKPTKTPAGKTRAKRAKKISKIMPKPHRQTRSKTASERTSLIVVLNIDEHALERTLNRKQQPVVAQAAESFMRDSAEDHIDHEMVNAAMALLQLSGQGPPSVPPESVLAEYFREDRLRKQDLSLEYRRAGRAHLNSVDSTITWA</sequence>
<gene>
    <name evidence="2" type="ORF">BDU57DRAFT_536821</name>
</gene>
<feature type="compositionally biased region" description="Low complexity" evidence="1">
    <location>
        <begin position="139"/>
        <end position="162"/>
    </location>
</feature>
<evidence type="ECO:0000313" key="2">
    <source>
        <dbReference type="EMBL" id="KAF1919882.1"/>
    </source>
</evidence>
<feature type="compositionally biased region" description="Pro residues" evidence="1">
    <location>
        <begin position="1"/>
        <end position="10"/>
    </location>
</feature>
<feature type="region of interest" description="Disordered" evidence="1">
    <location>
        <begin position="1"/>
        <end position="169"/>
    </location>
</feature>
<proteinExistence type="predicted"/>
<evidence type="ECO:0000256" key="1">
    <source>
        <dbReference type="SAM" id="MobiDB-lite"/>
    </source>
</evidence>
<name>A0A6A5QWT2_AMPQU</name>